<gene>
    <name evidence="2" type="ORF">RRG08_044106</name>
</gene>
<dbReference type="AlphaFoldDB" id="A0AAE0Z7H0"/>
<feature type="region of interest" description="Disordered" evidence="1">
    <location>
        <begin position="29"/>
        <end position="67"/>
    </location>
</feature>
<proteinExistence type="predicted"/>
<feature type="compositionally biased region" description="Basic and acidic residues" evidence="1">
    <location>
        <begin position="292"/>
        <end position="305"/>
    </location>
</feature>
<comment type="caution">
    <text evidence="2">The sequence shown here is derived from an EMBL/GenBank/DDBJ whole genome shotgun (WGS) entry which is preliminary data.</text>
</comment>
<dbReference type="InterPro" id="IPR032727">
    <property type="entry name" value="CLAMP"/>
</dbReference>
<feature type="region of interest" description="Disordered" evidence="1">
    <location>
        <begin position="286"/>
        <end position="313"/>
    </location>
</feature>
<evidence type="ECO:0000313" key="3">
    <source>
        <dbReference type="Proteomes" id="UP001283361"/>
    </source>
</evidence>
<dbReference type="Proteomes" id="UP001283361">
    <property type="component" value="Unassembled WGS sequence"/>
</dbReference>
<name>A0AAE0Z7H0_9GAST</name>
<keyword evidence="3" id="KW-1185">Reference proteome</keyword>
<evidence type="ECO:0008006" key="4">
    <source>
        <dbReference type="Google" id="ProtNLM"/>
    </source>
</evidence>
<dbReference type="Pfam" id="PF14769">
    <property type="entry name" value="CLAMP"/>
    <property type="match status" value="1"/>
</dbReference>
<organism evidence="2 3">
    <name type="scientific">Elysia crispata</name>
    <name type="common">lettuce slug</name>
    <dbReference type="NCBI Taxonomy" id="231223"/>
    <lineage>
        <taxon>Eukaryota</taxon>
        <taxon>Metazoa</taxon>
        <taxon>Spiralia</taxon>
        <taxon>Lophotrochozoa</taxon>
        <taxon>Mollusca</taxon>
        <taxon>Gastropoda</taxon>
        <taxon>Heterobranchia</taxon>
        <taxon>Euthyneura</taxon>
        <taxon>Panpulmonata</taxon>
        <taxon>Sacoglossa</taxon>
        <taxon>Placobranchoidea</taxon>
        <taxon>Plakobranchidae</taxon>
        <taxon>Elysia</taxon>
    </lineage>
</organism>
<reference evidence="2" key="1">
    <citation type="journal article" date="2023" name="G3 (Bethesda)">
        <title>A reference genome for the long-term kleptoplast-retaining sea slug Elysia crispata morphotype clarki.</title>
        <authorList>
            <person name="Eastman K.E."/>
            <person name="Pendleton A.L."/>
            <person name="Shaikh M.A."/>
            <person name="Suttiyut T."/>
            <person name="Ogas R."/>
            <person name="Tomko P."/>
            <person name="Gavelis G."/>
            <person name="Widhalm J.R."/>
            <person name="Wisecaver J.H."/>
        </authorList>
    </citation>
    <scope>NUCLEOTIDE SEQUENCE</scope>
    <source>
        <strain evidence="2">ECLA1</strain>
    </source>
</reference>
<protein>
    <recommendedName>
        <fullName evidence="4">Ciliary-associated calcium-binding coiled-coil protein 1</fullName>
    </recommendedName>
</protein>
<feature type="compositionally biased region" description="Basic and acidic residues" evidence="1">
    <location>
        <begin position="37"/>
        <end position="47"/>
    </location>
</feature>
<dbReference type="PANTHER" id="PTHR28457:SF3">
    <property type="entry name" value="CILIARY-ASSOCIATED CALCIUM-BINDING COILED-COIL PROTEIN 1"/>
    <property type="match status" value="1"/>
</dbReference>
<evidence type="ECO:0000313" key="2">
    <source>
        <dbReference type="EMBL" id="KAK3764178.1"/>
    </source>
</evidence>
<dbReference type="EMBL" id="JAWDGP010004466">
    <property type="protein sequence ID" value="KAK3764178.1"/>
    <property type="molecule type" value="Genomic_DNA"/>
</dbReference>
<accession>A0AAE0Z7H0</accession>
<evidence type="ECO:0000256" key="1">
    <source>
        <dbReference type="SAM" id="MobiDB-lite"/>
    </source>
</evidence>
<dbReference type="PANTHER" id="PTHR28457">
    <property type="entry name" value="COILED-COIL DOMAIN-CONTAINING PROTEIN 189"/>
    <property type="match status" value="1"/>
</dbReference>
<sequence length="381" mass="42626">MRHFHAKIIHTAKDKNNCLLVIKKCPTEPCQNQEESPQPRRVIEGQKTKLRSVNKEQFNPPASKDLKKDKLKGKAVKASLSFSDNPISNDEETSRRASVLAFQVLSKEDSEELLGMSAVEMENKLLEILQLNPTTCLRDAATLDYFVGAMYWAKQKEFNIEQLSGFFTVVHGLLNKIKDEQATMVDLLKEFRKNLVGIGAELSPEIESGGMEFFSIEQATAITDFLQSTLLQHYKLYEFMFTQNQTEEIVGSDLSVEVPMPANTPFPPPLDEGILETTYREFMSLPTPSASEAHDGDSGEAETKAESPSAELPPEAADLFVKLTPEDVKSIIEDVSKELLENLQVGVENKIRGTENAVLAKINKIHNVLSDRKEVTEEEPI</sequence>